<protein>
    <submittedName>
        <fullName evidence="1">Uncharacterized protein</fullName>
    </submittedName>
</protein>
<comment type="caution">
    <text evidence="1">The sequence shown here is derived from an EMBL/GenBank/DDBJ whole genome shotgun (WGS) entry which is preliminary data.</text>
</comment>
<evidence type="ECO:0000313" key="2">
    <source>
        <dbReference type="Proteomes" id="UP001303046"/>
    </source>
</evidence>
<gene>
    <name evidence="1" type="primary">Necator_chrIII.g13086</name>
    <name evidence="1" type="ORF">RB195_012319</name>
</gene>
<dbReference type="Proteomes" id="UP001303046">
    <property type="component" value="Unassembled WGS sequence"/>
</dbReference>
<sequence length="135" mass="14454">MRDYHFIAKDFHFLMSFFSNYLYAPSPGGLAAPSVVVIEHHCEREGGSNAPLRAQPFVQLHRKPHVVGSERHESQWSCVSGYGRNCAVKKAVGIEVGPSGTAAKNGAIGDPLAATLHCAFSSAAAYATVPCFMSC</sequence>
<proteinExistence type="predicted"/>
<name>A0ABR1D6I5_NECAM</name>
<reference evidence="1 2" key="1">
    <citation type="submission" date="2023-08" db="EMBL/GenBank/DDBJ databases">
        <title>A Necator americanus chromosomal reference genome.</title>
        <authorList>
            <person name="Ilik V."/>
            <person name="Petrzelkova K.J."/>
            <person name="Pardy F."/>
            <person name="Fuh T."/>
            <person name="Niatou-Singa F.S."/>
            <person name="Gouil Q."/>
            <person name="Baker L."/>
            <person name="Ritchie M.E."/>
            <person name="Jex A.R."/>
            <person name="Gazzola D."/>
            <person name="Li H."/>
            <person name="Toshio Fujiwara R."/>
            <person name="Zhan B."/>
            <person name="Aroian R.V."/>
            <person name="Pafco B."/>
            <person name="Schwarz E.M."/>
        </authorList>
    </citation>
    <scope>NUCLEOTIDE SEQUENCE [LARGE SCALE GENOMIC DNA]</scope>
    <source>
        <strain evidence="1 2">Aroian</strain>
        <tissue evidence="1">Whole animal</tissue>
    </source>
</reference>
<dbReference type="EMBL" id="JAVFWL010000003">
    <property type="protein sequence ID" value="KAK6746134.1"/>
    <property type="molecule type" value="Genomic_DNA"/>
</dbReference>
<keyword evidence="2" id="KW-1185">Reference proteome</keyword>
<evidence type="ECO:0000313" key="1">
    <source>
        <dbReference type="EMBL" id="KAK6746134.1"/>
    </source>
</evidence>
<accession>A0ABR1D6I5</accession>
<organism evidence="1 2">
    <name type="scientific">Necator americanus</name>
    <name type="common">Human hookworm</name>
    <dbReference type="NCBI Taxonomy" id="51031"/>
    <lineage>
        <taxon>Eukaryota</taxon>
        <taxon>Metazoa</taxon>
        <taxon>Ecdysozoa</taxon>
        <taxon>Nematoda</taxon>
        <taxon>Chromadorea</taxon>
        <taxon>Rhabditida</taxon>
        <taxon>Rhabditina</taxon>
        <taxon>Rhabditomorpha</taxon>
        <taxon>Strongyloidea</taxon>
        <taxon>Ancylostomatidae</taxon>
        <taxon>Bunostominae</taxon>
        <taxon>Necator</taxon>
    </lineage>
</organism>